<dbReference type="GeneID" id="68615936"/>
<gene>
    <name evidence="1" type="ORF">GCM10025751_21780</name>
</gene>
<reference evidence="1 2" key="1">
    <citation type="journal article" date="2019" name="Int. J. Syst. Evol. Microbiol.">
        <title>The Global Catalogue of Microorganisms (GCM) 10K type strain sequencing project: providing services to taxonomists for standard genome sequencing and annotation.</title>
        <authorList>
            <consortium name="The Broad Institute Genomics Platform"/>
            <consortium name="The Broad Institute Genome Sequencing Center for Infectious Disease"/>
            <person name="Wu L."/>
            <person name="Ma J."/>
        </authorList>
    </citation>
    <scope>NUCLEOTIDE SEQUENCE [LARGE SCALE GENOMIC DNA]</scope>
    <source>
        <strain evidence="1 2">JCM 17504</strain>
    </source>
</reference>
<sequence length="458" mass="53009">MTLDASIVNKELADLLWSLYGKAIDQIEQIPLEYKREFVKHENGRKMPVIKPRYQSLMMPAGPWREYDEAEEIVANLIECDYFPASEEEIEDENNPVRGRIYNDVIDWLWQSYLEHSDVIGEHNREAFLDVFQDFEAYHRSDSVPFVAKAFLANFSLDEGEEVEIHPNLRIRDISVDDLNWLLENEDSLESVFGPRGVVGVIECEYDHDKTRVGTMDYPKGIFQKVVTALRLFKPRTTPGIVYSYAEPTPKYTGGQTVDSAIARSSDKIFYNSCELSKSECDDFAEFYNRNQQLIRTESNDGEYSRPLRRFNEMYQKPAVEDCIVDCAIAMEGTLLEPIQSSSFTFRLGLRGGILLDDRLPYSRSEMRSFLETLYFVRGEIVHSDFQMERILDKIENHANYELAILDSPTEREYVQEARVFLAAVLREYMEANVAHDISIADVNRKMDEAARNVTYTP</sequence>
<evidence type="ECO:0000313" key="2">
    <source>
        <dbReference type="Proteomes" id="UP001501729"/>
    </source>
</evidence>
<protein>
    <submittedName>
        <fullName evidence="1">Uncharacterized protein</fullName>
    </submittedName>
</protein>
<name>A0AAV3UH86_9EURY</name>
<dbReference type="Proteomes" id="UP001501729">
    <property type="component" value="Unassembled WGS sequence"/>
</dbReference>
<evidence type="ECO:0000313" key="1">
    <source>
        <dbReference type="EMBL" id="GAA5049223.1"/>
    </source>
</evidence>
<keyword evidence="2" id="KW-1185">Reference proteome</keyword>
<accession>A0AAV3UH86</accession>
<dbReference type="AlphaFoldDB" id="A0AAV3UH86"/>
<dbReference type="EMBL" id="BAABKX010000004">
    <property type="protein sequence ID" value="GAA5049223.1"/>
    <property type="molecule type" value="Genomic_DNA"/>
</dbReference>
<comment type="caution">
    <text evidence="1">The sequence shown here is derived from an EMBL/GenBank/DDBJ whole genome shotgun (WGS) entry which is preliminary data.</text>
</comment>
<proteinExistence type="predicted"/>
<dbReference type="RefSeq" id="WP_227777227.1">
    <property type="nucleotide sequence ID" value="NZ_CP085302.1"/>
</dbReference>
<organism evidence="1 2">
    <name type="scientific">Haladaptatus pallidirubidus</name>
    <dbReference type="NCBI Taxonomy" id="1008152"/>
    <lineage>
        <taxon>Archaea</taxon>
        <taxon>Methanobacteriati</taxon>
        <taxon>Methanobacteriota</taxon>
        <taxon>Stenosarchaea group</taxon>
        <taxon>Halobacteria</taxon>
        <taxon>Halobacteriales</taxon>
        <taxon>Haladaptataceae</taxon>
        <taxon>Haladaptatus</taxon>
    </lineage>
</organism>